<organism evidence="2 3">
    <name type="scientific">Colletotrichum spaethianum</name>
    <dbReference type="NCBI Taxonomy" id="700344"/>
    <lineage>
        <taxon>Eukaryota</taxon>
        <taxon>Fungi</taxon>
        <taxon>Dikarya</taxon>
        <taxon>Ascomycota</taxon>
        <taxon>Pezizomycotina</taxon>
        <taxon>Sordariomycetes</taxon>
        <taxon>Hypocreomycetidae</taxon>
        <taxon>Glomerellales</taxon>
        <taxon>Glomerellaceae</taxon>
        <taxon>Colletotrichum</taxon>
        <taxon>Colletotrichum spaethianum species complex</taxon>
    </lineage>
</organism>
<feature type="compositionally biased region" description="Basic and acidic residues" evidence="1">
    <location>
        <begin position="8"/>
        <end position="19"/>
    </location>
</feature>
<feature type="region of interest" description="Disordered" evidence="1">
    <location>
        <begin position="1"/>
        <end position="64"/>
    </location>
</feature>
<evidence type="ECO:0000313" key="2">
    <source>
        <dbReference type="EMBL" id="GKT48503.1"/>
    </source>
</evidence>
<dbReference type="EMBL" id="BQXU01000024">
    <property type="protein sequence ID" value="GKT48503.1"/>
    <property type="molecule type" value="Genomic_DNA"/>
</dbReference>
<sequence length="64" mass="6777">MPQQKKTIHADSDNPEATKEASPNPPPTNPTVNGGNNSSGHSPKDHDTNDFAPVDINAENVRSS</sequence>
<gene>
    <name evidence="2" type="ORF">ColSpa_08684</name>
</gene>
<name>A0AA37PA62_9PEZI</name>
<comment type="caution">
    <text evidence="2">The sequence shown here is derived from an EMBL/GenBank/DDBJ whole genome shotgun (WGS) entry which is preliminary data.</text>
</comment>
<keyword evidence="3" id="KW-1185">Reference proteome</keyword>
<feature type="compositionally biased region" description="Low complexity" evidence="1">
    <location>
        <begin position="30"/>
        <end position="40"/>
    </location>
</feature>
<dbReference type="RefSeq" id="XP_049130853.1">
    <property type="nucleotide sequence ID" value="XM_049274896.1"/>
</dbReference>
<dbReference type="GeneID" id="73329486"/>
<accession>A0AA37PA62</accession>
<protein>
    <submittedName>
        <fullName evidence="2">Uncharacterized protein</fullName>
    </submittedName>
</protein>
<evidence type="ECO:0000313" key="3">
    <source>
        <dbReference type="Proteomes" id="UP001055115"/>
    </source>
</evidence>
<dbReference type="Proteomes" id="UP001055115">
    <property type="component" value="Unassembled WGS sequence"/>
</dbReference>
<evidence type="ECO:0000256" key="1">
    <source>
        <dbReference type="SAM" id="MobiDB-lite"/>
    </source>
</evidence>
<dbReference type="AlphaFoldDB" id="A0AA37PA62"/>
<proteinExistence type="predicted"/>
<reference evidence="2 3" key="1">
    <citation type="submission" date="2022-03" db="EMBL/GenBank/DDBJ databases">
        <title>Genome data of Colletotrichum spp.</title>
        <authorList>
            <person name="Utami Y.D."/>
            <person name="Hiruma K."/>
        </authorList>
    </citation>
    <scope>NUCLEOTIDE SEQUENCE [LARGE SCALE GENOMIC DNA]</scope>
    <source>
        <strain evidence="2 3">MAFF 239500</strain>
    </source>
</reference>